<dbReference type="Proteomes" id="UP000184368">
    <property type="component" value="Unassembled WGS sequence"/>
</dbReference>
<reference evidence="2 3" key="1">
    <citation type="submission" date="2016-11" db="EMBL/GenBank/DDBJ databases">
        <authorList>
            <person name="Jaros S."/>
            <person name="Januszkiewicz K."/>
            <person name="Wedrychowicz H."/>
        </authorList>
    </citation>
    <scope>NUCLEOTIDE SEQUENCE [LARGE SCALE GENOMIC DNA]</scope>
    <source>
        <strain evidence="2 3">DSM 26897</strain>
    </source>
</reference>
<accession>A0A1M4X4S4</accession>
<dbReference type="AlphaFoldDB" id="A0A1M4X4S4"/>
<dbReference type="InterPro" id="IPR011335">
    <property type="entry name" value="Restrct_endonuc-II-like"/>
</dbReference>
<keyword evidence="2" id="KW-0378">Hydrolase</keyword>
<keyword evidence="2" id="KW-0255">Endonuclease</keyword>
<dbReference type="PANTHER" id="PTHR36558">
    <property type="entry name" value="GLR1098 PROTEIN"/>
    <property type="match status" value="1"/>
</dbReference>
<feature type="domain" description="Putative restriction endonuclease" evidence="1">
    <location>
        <begin position="13"/>
        <end position="181"/>
    </location>
</feature>
<dbReference type="Pfam" id="PF05685">
    <property type="entry name" value="Uma2"/>
    <property type="match status" value="1"/>
</dbReference>
<dbReference type="PANTHER" id="PTHR36558:SF1">
    <property type="entry name" value="RESTRICTION ENDONUCLEASE DOMAIN-CONTAINING PROTEIN-RELATED"/>
    <property type="match status" value="1"/>
</dbReference>
<proteinExistence type="predicted"/>
<dbReference type="CDD" id="cd06260">
    <property type="entry name" value="DUF820-like"/>
    <property type="match status" value="1"/>
</dbReference>
<keyword evidence="2" id="KW-0540">Nuclease</keyword>
<dbReference type="Gene3D" id="3.90.1570.10">
    <property type="entry name" value="tt1808, chain A"/>
    <property type="match status" value="1"/>
</dbReference>
<dbReference type="InterPro" id="IPR012296">
    <property type="entry name" value="Nuclease_put_TT1808"/>
</dbReference>
<keyword evidence="3" id="KW-1185">Reference proteome</keyword>
<dbReference type="InterPro" id="IPR008538">
    <property type="entry name" value="Uma2"/>
</dbReference>
<dbReference type="GO" id="GO:0004519">
    <property type="term" value="F:endonuclease activity"/>
    <property type="evidence" value="ECO:0007669"/>
    <property type="project" value="UniProtKB-KW"/>
</dbReference>
<protein>
    <submittedName>
        <fullName evidence="2">Endonuclease, Uma2 family (Restriction endonuclease fold)</fullName>
    </submittedName>
</protein>
<dbReference type="EMBL" id="FQUO01000003">
    <property type="protein sequence ID" value="SHE88476.1"/>
    <property type="molecule type" value="Genomic_DNA"/>
</dbReference>
<sequence>MSAVPATKLMSLAEYLQMEETAVEKSEYYKGEVFGMSGGSIAHNTISTNTTALLWNFLRDKPCRVFNSDQKVRIEANSLITYPDVSVLCGEPELWNNRTDMILNPSVIIEVLSPSTAGYDQGDKFKLYRDIPPLKEYILIASTEQMVQRYVKQAPHHWAFSDTRDAEGLFQVETIGFSCPVKELYRNVDFQQQ</sequence>
<dbReference type="SUPFAM" id="SSF52980">
    <property type="entry name" value="Restriction endonuclease-like"/>
    <property type="match status" value="1"/>
</dbReference>
<gene>
    <name evidence="2" type="ORF">SAMN05444008_103248</name>
</gene>
<organism evidence="2 3">
    <name type="scientific">Cnuella takakiae</name>
    <dbReference type="NCBI Taxonomy" id="1302690"/>
    <lineage>
        <taxon>Bacteria</taxon>
        <taxon>Pseudomonadati</taxon>
        <taxon>Bacteroidota</taxon>
        <taxon>Chitinophagia</taxon>
        <taxon>Chitinophagales</taxon>
        <taxon>Chitinophagaceae</taxon>
        <taxon>Cnuella</taxon>
    </lineage>
</organism>
<evidence type="ECO:0000313" key="3">
    <source>
        <dbReference type="Proteomes" id="UP000184368"/>
    </source>
</evidence>
<dbReference type="STRING" id="1302690.BUE76_06160"/>
<evidence type="ECO:0000259" key="1">
    <source>
        <dbReference type="Pfam" id="PF05685"/>
    </source>
</evidence>
<name>A0A1M4X4S4_9BACT</name>
<evidence type="ECO:0000313" key="2">
    <source>
        <dbReference type="EMBL" id="SHE88476.1"/>
    </source>
</evidence>